<dbReference type="AlphaFoldDB" id="A0A4U6UCT0"/>
<evidence type="ECO:0000256" key="1">
    <source>
        <dbReference type="SAM" id="MobiDB-lite"/>
    </source>
</evidence>
<keyword evidence="3" id="KW-1185">Reference proteome</keyword>
<organism evidence="2 3">
    <name type="scientific">Setaria viridis</name>
    <name type="common">Green bristlegrass</name>
    <name type="synonym">Setaria italica subsp. viridis</name>
    <dbReference type="NCBI Taxonomy" id="4556"/>
    <lineage>
        <taxon>Eukaryota</taxon>
        <taxon>Viridiplantae</taxon>
        <taxon>Streptophyta</taxon>
        <taxon>Embryophyta</taxon>
        <taxon>Tracheophyta</taxon>
        <taxon>Spermatophyta</taxon>
        <taxon>Magnoliopsida</taxon>
        <taxon>Liliopsida</taxon>
        <taxon>Poales</taxon>
        <taxon>Poaceae</taxon>
        <taxon>PACMAD clade</taxon>
        <taxon>Panicoideae</taxon>
        <taxon>Panicodae</taxon>
        <taxon>Paniceae</taxon>
        <taxon>Cenchrinae</taxon>
        <taxon>Setaria</taxon>
    </lineage>
</organism>
<feature type="compositionally biased region" description="Low complexity" evidence="1">
    <location>
        <begin position="44"/>
        <end position="62"/>
    </location>
</feature>
<gene>
    <name evidence="2" type="ORF">SEVIR_6G260500v2</name>
</gene>
<evidence type="ECO:0000313" key="3">
    <source>
        <dbReference type="Proteomes" id="UP000298652"/>
    </source>
</evidence>
<proteinExistence type="predicted"/>
<accession>A0A4U6UCT0</accession>
<sequence length="233" mass="24371">MPASATAIAAPRRLPRAKLDVARSRARASKRRRRPTPTPPFPFASPSASSSTSPTTTPKPTRCSFPCRQASNRHRYCPPAAVTQSTRGVLREFGSRRGSRGSLLSRLRVPPWPAVGQAAAARGGSGSGRLPASWRWARVRLAWGAATPSLSAAGEPPASEPPSVPRAPVLAQGGRRHAPGGCEEKEKEKQAGQCTWAGMTSCGRRGPGGAGEKEKASAVLGQGEATAQLARTV</sequence>
<dbReference type="Proteomes" id="UP000298652">
    <property type="component" value="Chromosome 6"/>
</dbReference>
<dbReference type="EMBL" id="CM016557">
    <property type="protein sequence ID" value="TKW11863.1"/>
    <property type="molecule type" value="Genomic_DNA"/>
</dbReference>
<feature type="region of interest" description="Disordered" evidence="1">
    <location>
        <begin position="1"/>
        <end position="69"/>
    </location>
</feature>
<protein>
    <submittedName>
        <fullName evidence="2">Uncharacterized protein</fullName>
    </submittedName>
</protein>
<reference evidence="2" key="1">
    <citation type="submission" date="2019-03" db="EMBL/GenBank/DDBJ databases">
        <title>WGS assembly of Setaria viridis.</title>
        <authorList>
            <person name="Huang P."/>
            <person name="Jenkins J."/>
            <person name="Grimwood J."/>
            <person name="Barry K."/>
            <person name="Healey A."/>
            <person name="Mamidi S."/>
            <person name="Sreedasyam A."/>
            <person name="Shu S."/>
            <person name="Feldman M."/>
            <person name="Wu J."/>
            <person name="Yu Y."/>
            <person name="Chen C."/>
            <person name="Johnson J."/>
            <person name="Rokhsar D."/>
            <person name="Baxter I."/>
            <person name="Schmutz J."/>
            <person name="Brutnell T."/>
            <person name="Kellogg E."/>
        </authorList>
    </citation>
    <scope>NUCLEOTIDE SEQUENCE [LARGE SCALE GENOMIC DNA]</scope>
</reference>
<dbReference type="Gramene" id="TKW11863">
    <property type="protein sequence ID" value="TKW11863"/>
    <property type="gene ID" value="SEVIR_6G260500v2"/>
</dbReference>
<name>A0A4U6UCT0_SETVI</name>
<evidence type="ECO:0000313" key="2">
    <source>
        <dbReference type="EMBL" id="TKW11863.1"/>
    </source>
</evidence>
<feature type="region of interest" description="Disordered" evidence="1">
    <location>
        <begin position="150"/>
        <end position="233"/>
    </location>
</feature>
<feature type="compositionally biased region" description="Basic residues" evidence="1">
    <location>
        <begin position="24"/>
        <end position="35"/>
    </location>
</feature>